<evidence type="ECO:0000256" key="3">
    <source>
        <dbReference type="ARBA" id="ARBA00008343"/>
    </source>
</evidence>
<dbReference type="InterPro" id="IPR000445">
    <property type="entry name" value="HhH_motif"/>
</dbReference>
<comment type="caution">
    <text evidence="16">The sequence shown here is derived from an EMBL/GenBank/DDBJ whole genome shotgun (WGS) entry which is preliminary data.</text>
</comment>
<protein>
    <recommendedName>
        <fullName evidence="5 14">Adenine DNA glycosylase</fullName>
        <ecNumber evidence="4 14">3.2.2.31</ecNumber>
    </recommendedName>
</protein>
<dbReference type="InterPro" id="IPR004035">
    <property type="entry name" value="Endouclease-III_FeS-bd_BS"/>
</dbReference>
<accession>A0A2S9JBX5</accession>
<keyword evidence="13 14" id="KW-0326">Glycosidase</keyword>
<dbReference type="OrthoDB" id="9802365at2"/>
<evidence type="ECO:0000256" key="5">
    <source>
        <dbReference type="ARBA" id="ARBA00022023"/>
    </source>
</evidence>
<evidence type="ECO:0000256" key="4">
    <source>
        <dbReference type="ARBA" id="ARBA00012045"/>
    </source>
</evidence>
<evidence type="ECO:0000256" key="8">
    <source>
        <dbReference type="ARBA" id="ARBA00022763"/>
    </source>
</evidence>
<dbReference type="CDD" id="cd03431">
    <property type="entry name" value="NUDIX_DNA_Glycosylase_C-MutY"/>
    <property type="match status" value="1"/>
</dbReference>
<evidence type="ECO:0000259" key="15">
    <source>
        <dbReference type="SMART" id="SM00478"/>
    </source>
</evidence>
<organism evidence="16 17">
    <name type="scientific">Phyllobacterium myrsinacearum</name>
    <dbReference type="NCBI Taxonomy" id="28101"/>
    <lineage>
        <taxon>Bacteria</taxon>
        <taxon>Pseudomonadati</taxon>
        <taxon>Pseudomonadota</taxon>
        <taxon>Alphaproteobacteria</taxon>
        <taxon>Hyphomicrobiales</taxon>
        <taxon>Phyllobacteriaceae</taxon>
        <taxon>Phyllobacterium</taxon>
    </lineage>
</organism>
<dbReference type="InterPro" id="IPR003265">
    <property type="entry name" value="HhH-GPD_domain"/>
</dbReference>
<evidence type="ECO:0000313" key="17">
    <source>
        <dbReference type="Proteomes" id="UP000238563"/>
    </source>
</evidence>
<dbReference type="RefSeq" id="WP_105737347.1">
    <property type="nucleotide sequence ID" value="NZ_PVBT01000008.1"/>
</dbReference>
<dbReference type="GO" id="GO:0006284">
    <property type="term" value="P:base-excision repair"/>
    <property type="evidence" value="ECO:0007669"/>
    <property type="project" value="UniProtKB-UniRule"/>
</dbReference>
<dbReference type="InterPro" id="IPR044298">
    <property type="entry name" value="MIG/MutY"/>
</dbReference>
<comment type="catalytic activity">
    <reaction evidence="1 14">
        <text>Hydrolyzes free adenine bases from 7,8-dihydro-8-oxoguanine:adenine mismatched double-stranded DNA, leaving an apurinic site.</text>
        <dbReference type="EC" id="3.2.2.31"/>
    </reaction>
</comment>
<reference evidence="16 17" key="1">
    <citation type="submission" date="2018-02" db="EMBL/GenBank/DDBJ databases">
        <title>The draft genome of Phyllobacterium myrsinacearum DSM5892.</title>
        <authorList>
            <person name="Li L."/>
            <person name="Liu L."/>
            <person name="Zhang X."/>
            <person name="Wang T."/>
        </authorList>
    </citation>
    <scope>NUCLEOTIDE SEQUENCE [LARGE SCALE GENOMIC DNA]</scope>
    <source>
        <strain evidence="16 17">DSM 5892</strain>
    </source>
</reference>
<dbReference type="PANTHER" id="PTHR42944">
    <property type="entry name" value="ADENINE DNA GLYCOSYLASE"/>
    <property type="match status" value="1"/>
</dbReference>
<dbReference type="InterPro" id="IPR015797">
    <property type="entry name" value="NUDIX_hydrolase-like_dom_sf"/>
</dbReference>
<gene>
    <name evidence="16" type="primary">mutY</name>
    <name evidence="16" type="ORF">C5750_22695</name>
</gene>
<dbReference type="SMART" id="SM00478">
    <property type="entry name" value="ENDO3c"/>
    <property type="match status" value="1"/>
</dbReference>
<dbReference type="InterPro" id="IPR023170">
    <property type="entry name" value="HhH_base_excis_C"/>
</dbReference>
<evidence type="ECO:0000313" key="16">
    <source>
        <dbReference type="EMBL" id="PRD50293.1"/>
    </source>
</evidence>
<dbReference type="NCBIfam" id="TIGR01084">
    <property type="entry name" value="mutY"/>
    <property type="match status" value="1"/>
</dbReference>
<dbReference type="CDD" id="cd00056">
    <property type="entry name" value="ENDO3c"/>
    <property type="match status" value="1"/>
</dbReference>
<dbReference type="PANTHER" id="PTHR42944:SF1">
    <property type="entry name" value="ADENINE DNA GLYCOSYLASE"/>
    <property type="match status" value="1"/>
</dbReference>
<evidence type="ECO:0000256" key="10">
    <source>
        <dbReference type="ARBA" id="ARBA00023004"/>
    </source>
</evidence>
<dbReference type="InterPro" id="IPR003651">
    <property type="entry name" value="Endonuclease3_FeS-loop_motif"/>
</dbReference>
<evidence type="ECO:0000256" key="12">
    <source>
        <dbReference type="ARBA" id="ARBA00023204"/>
    </source>
</evidence>
<dbReference type="GO" id="GO:0000701">
    <property type="term" value="F:purine-specific mismatch base pair DNA N-glycosylase activity"/>
    <property type="evidence" value="ECO:0007669"/>
    <property type="project" value="UniProtKB-EC"/>
</dbReference>
<dbReference type="Gene3D" id="3.90.79.10">
    <property type="entry name" value="Nucleoside Triphosphate Pyrophosphohydrolase"/>
    <property type="match status" value="1"/>
</dbReference>
<dbReference type="Gene3D" id="1.10.340.30">
    <property type="entry name" value="Hypothetical protein, domain 2"/>
    <property type="match status" value="1"/>
</dbReference>
<dbReference type="EMBL" id="PVBT01000008">
    <property type="protein sequence ID" value="PRD50293.1"/>
    <property type="molecule type" value="Genomic_DNA"/>
</dbReference>
<feature type="domain" description="HhH-GPD" evidence="15">
    <location>
        <begin position="45"/>
        <end position="194"/>
    </location>
</feature>
<evidence type="ECO:0000256" key="9">
    <source>
        <dbReference type="ARBA" id="ARBA00022801"/>
    </source>
</evidence>
<dbReference type="EC" id="3.2.2.31" evidence="4 14"/>
<comment type="similarity">
    <text evidence="3 14">Belongs to the Nth/MutY family.</text>
</comment>
<dbReference type="GO" id="GO:0032357">
    <property type="term" value="F:oxidized purine DNA binding"/>
    <property type="evidence" value="ECO:0007669"/>
    <property type="project" value="TreeGrafter"/>
</dbReference>
<keyword evidence="12" id="KW-0234">DNA repair</keyword>
<name>A0A2S9JBX5_9HYPH</name>
<dbReference type="PROSITE" id="PS00764">
    <property type="entry name" value="ENDONUCLEASE_III_1"/>
    <property type="match status" value="1"/>
</dbReference>
<dbReference type="InterPro" id="IPR004036">
    <property type="entry name" value="Endonuclease-III-like_CS2"/>
</dbReference>
<evidence type="ECO:0000256" key="1">
    <source>
        <dbReference type="ARBA" id="ARBA00000843"/>
    </source>
</evidence>
<dbReference type="GO" id="GO:0051539">
    <property type="term" value="F:4 iron, 4 sulfur cluster binding"/>
    <property type="evidence" value="ECO:0007669"/>
    <property type="project" value="UniProtKB-UniRule"/>
</dbReference>
<dbReference type="Gene3D" id="1.10.1670.10">
    <property type="entry name" value="Helix-hairpin-Helix base-excision DNA repair enzymes (C-terminal)"/>
    <property type="match status" value="1"/>
</dbReference>
<evidence type="ECO:0000256" key="7">
    <source>
        <dbReference type="ARBA" id="ARBA00022723"/>
    </source>
</evidence>
<keyword evidence="9" id="KW-0378">Hydrolase</keyword>
<dbReference type="AlphaFoldDB" id="A0A2S9JBX5"/>
<dbReference type="SMART" id="SM00525">
    <property type="entry name" value="FES"/>
    <property type="match status" value="1"/>
</dbReference>
<dbReference type="Pfam" id="PF10576">
    <property type="entry name" value="EndIII_4Fe-2S"/>
    <property type="match status" value="1"/>
</dbReference>
<evidence type="ECO:0000256" key="2">
    <source>
        <dbReference type="ARBA" id="ARBA00002933"/>
    </source>
</evidence>
<dbReference type="SUPFAM" id="SSF48150">
    <property type="entry name" value="DNA-glycosylase"/>
    <property type="match status" value="1"/>
</dbReference>
<dbReference type="InterPro" id="IPR005760">
    <property type="entry name" value="A/G_AdeGlyc_MutY"/>
</dbReference>
<dbReference type="SUPFAM" id="SSF55811">
    <property type="entry name" value="Nudix"/>
    <property type="match status" value="1"/>
</dbReference>
<dbReference type="InterPro" id="IPR011257">
    <property type="entry name" value="DNA_glycosylase"/>
</dbReference>
<dbReference type="GO" id="GO:0006298">
    <property type="term" value="P:mismatch repair"/>
    <property type="evidence" value="ECO:0007669"/>
    <property type="project" value="TreeGrafter"/>
</dbReference>
<keyword evidence="11" id="KW-0411">Iron-sulfur</keyword>
<dbReference type="FunFam" id="1.10.340.30:FF:000002">
    <property type="entry name" value="Adenine DNA glycosylase"/>
    <property type="match status" value="1"/>
</dbReference>
<comment type="cofactor">
    <cofactor evidence="14">
        <name>[4Fe-4S] cluster</name>
        <dbReference type="ChEBI" id="CHEBI:49883"/>
    </cofactor>
    <text evidence="14">Binds 1 [4Fe-4S] cluster.</text>
</comment>
<proteinExistence type="inferred from homology"/>
<keyword evidence="10 14" id="KW-0408">Iron</keyword>
<keyword evidence="7" id="KW-0479">Metal-binding</keyword>
<keyword evidence="6" id="KW-0004">4Fe-4S</keyword>
<dbReference type="InterPro" id="IPR029119">
    <property type="entry name" value="MutY_C"/>
</dbReference>
<evidence type="ECO:0000256" key="11">
    <source>
        <dbReference type="ARBA" id="ARBA00023014"/>
    </source>
</evidence>
<dbReference type="Pfam" id="PF14815">
    <property type="entry name" value="NUDIX_4"/>
    <property type="match status" value="1"/>
</dbReference>
<comment type="function">
    <text evidence="2">Adenine glycosylase active on G-A mispairs. MutY also corrects error-prone DNA synthesis past GO lesions which are due to the oxidatively damaged form of guanine: 7,8-dihydro-8-oxoguanine (8-oxo-dGTP).</text>
</comment>
<dbReference type="GO" id="GO:0034039">
    <property type="term" value="F:8-oxo-7,8-dihydroguanine DNA N-glycosylase activity"/>
    <property type="evidence" value="ECO:0007669"/>
    <property type="project" value="TreeGrafter"/>
</dbReference>
<dbReference type="Pfam" id="PF00633">
    <property type="entry name" value="HHH"/>
    <property type="match status" value="1"/>
</dbReference>
<sequence length="359" mass="39419">MQPITNKLLAWYDDHHRILPWRITPRDHKSGIVANPYRIWLSEIMLQQTTVEAVKPYFLSFIRKWPAVTDLAAASQDDVMRVWAGLGYYSRARNLKKCADIVAADFGGQFPADLARLKSLPGIGDYTAAAIASIAFGLPVAVVDGNVERVITRLYALSTPLPVAKPEIRQLMQVLTPGERPGDFAQAMMDLGATICTPKRPACVICPINGHCEALKTTDPEFFPVKAPKKAKPIRLGAAFIAISADGEVYLRGRAQTGLLGGMTEVPTTEWTSRIDGETGIDAAPFTAQWVPSGTITHIFTHFELRLTIYEARNVRKPAGGNGWWISVENLDNEALPTVMKKAIAAAIPDAFAKRRKEA</sequence>
<evidence type="ECO:0000256" key="14">
    <source>
        <dbReference type="RuleBase" id="RU365096"/>
    </source>
</evidence>
<keyword evidence="8 14" id="KW-0227">DNA damage</keyword>
<dbReference type="GO" id="GO:0046872">
    <property type="term" value="F:metal ion binding"/>
    <property type="evidence" value="ECO:0007669"/>
    <property type="project" value="UniProtKB-UniRule"/>
</dbReference>
<dbReference type="Proteomes" id="UP000238563">
    <property type="component" value="Unassembled WGS sequence"/>
</dbReference>
<keyword evidence="17" id="KW-1185">Reference proteome</keyword>
<dbReference type="Pfam" id="PF00730">
    <property type="entry name" value="HhH-GPD"/>
    <property type="match status" value="1"/>
</dbReference>
<dbReference type="PROSITE" id="PS01155">
    <property type="entry name" value="ENDONUCLEASE_III_2"/>
    <property type="match status" value="1"/>
</dbReference>
<evidence type="ECO:0000256" key="6">
    <source>
        <dbReference type="ARBA" id="ARBA00022485"/>
    </source>
</evidence>
<dbReference type="GO" id="GO:0035485">
    <property type="term" value="F:adenine/guanine mispair binding"/>
    <property type="evidence" value="ECO:0007669"/>
    <property type="project" value="TreeGrafter"/>
</dbReference>
<evidence type="ECO:0000256" key="13">
    <source>
        <dbReference type="ARBA" id="ARBA00023295"/>
    </source>
</evidence>